<dbReference type="AlphaFoldDB" id="A0A8H6FLF4"/>
<gene>
    <name evidence="2" type="ORF">HO173_011025</name>
</gene>
<dbReference type="EMBL" id="JACCJC010000065">
    <property type="protein sequence ID" value="KAF6230674.1"/>
    <property type="molecule type" value="Genomic_DNA"/>
</dbReference>
<feature type="compositionally biased region" description="Basic and acidic residues" evidence="1">
    <location>
        <begin position="1"/>
        <end position="31"/>
    </location>
</feature>
<evidence type="ECO:0000313" key="2">
    <source>
        <dbReference type="EMBL" id="KAF6230674.1"/>
    </source>
</evidence>
<keyword evidence="3" id="KW-1185">Reference proteome</keyword>
<name>A0A8H6FLF4_9LECA</name>
<dbReference type="GeneID" id="59292671"/>
<organism evidence="2 3">
    <name type="scientific">Letharia columbiana</name>
    <dbReference type="NCBI Taxonomy" id="112416"/>
    <lineage>
        <taxon>Eukaryota</taxon>
        <taxon>Fungi</taxon>
        <taxon>Dikarya</taxon>
        <taxon>Ascomycota</taxon>
        <taxon>Pezizomycotina</taxon>
        <taxon>Lecanoromycetes</taxon>
        <taxon>OSLEUM clade</taxon>
        <taxon>Lecanoromycetidae</taxon>
        <taxon>Lecanorales</taxon>
        <taxon>Lecanorineae</taxon>
        <taxon>Parmeliaceae</taxon>
        <taxon>Letharia</taxon>
    </lineage>
</organism>
<accession>A0A8H6FLF4</accession>
<dbReference type="RefSeq" id="XP_037160142.1">
    <property type="nucleotide sequence ID" value="XM_037312910.1"/>
</dbReference>
<proteinExistence type="predicted"/>
<dbReference type="Proteomes" id="UP000578531">
    <property type="component" value="Unassembled WGS sequence"/>
</dbReference>
<sequence>MQEDKDRRAARKGRLEEVWEDTRTEGEKPTETDDDFLDRLTNLPTGSESRVWLQLRYCLGHCSEHQ</sequence>
<evidence type="ECO:0000256" key="1">
    <source>
        <dbReference type="SAM" id="MobiDB-lite"/>
    </source>
</evidence>
<reference evidence="2 3" key="1">
    <citation type="journal article" date="2020" name="Genomics">
        <title>Complete, high-quality genomes from long-read metagenomic sequencing of two wolf lichen thalli reveals enigmatic genome architecture.</title>
        <authorList>
            <person name="McKenzie S.K."/>
            <person name="Walston R.F."/>
            <person name="Allen J.L."/>
        </authorList>
    </citation>
    <scope>NUCLEOTIDE SEQUENCE [LARGE SCALE GENOMIC DNA]</scope>
    <source>
        <strain evidence="2">WasteWater2</strain>
    </source>
</reference>
<feature type="region of interest" description="Disordered" evidence="1">
    <location>
        <begin position="1"/>
        <end position="37"/>
    </location>
</feature>
<evidence type="ECO:0000313" key="3">
    <source>
        <dbReference type="Proteomes" id="UP000578531"/>
    </source>
</evidence>
<protein>
    <submittedName>
        <fullName evidence="2">Uncharacterized protein</fullName>
    </submittedName>
</protein>
<comment type="caution">
    <text evidence="2">The sequence shown here is derived from an EMBL/GenBank/DDBJ whole genome shotgun (WGS) entry which is preliminary data.</text>
</comment>